<reference evidence="1 2" key="1">
    <citation type="journal article" date="2016" name="Nat. Commun.">
        <title>Thousands of microbial genomes shed light on interconnected biogeochemical processes in an aquifer system.</title>
        <authorList>
            <person name="Anantharaman K."/>
            <person name="Brown C.T."/>
            <person name="Hug L.A."/>
            <person name="Sharon I."/>
            <person name="Castelle C.J."/>
            <person name="Probst A.J."/>
            <person name="Thomas B.C."/>
            <person name="Singh A."/>
            <person name="Wilkins M.J."/>
            <person name="Karaoz U."/>
            <person name="Brodie E.L."/>
            <person name="Williams K.H."/>
            <person name="Hubbard S.S."/>
            <person name="Banfield J.F."/>
        </authorList>
    </citation>
    <scope>NUCLEOTIDE SEQUENCE [LARGE SCALE GENOMIC DNA]</scope>
</reference>
<protein>
    <submittedName>
        <fullName evidence="1">Uncharacterized protein</fullName>
    </submittedName>
</protein>
<dbReference type="EMBL" id="MHVS01000003">
    <property type="protein sequence ID" value="OHA96845.1"/>
    <property type="molecule type" value="Genomic_DNA"/>
</dbReference>
<evidence type="ECO:0000313" key="2">
    <source>
        <dbReference type="Proteomes" id="UP000177279"/>
    </source>
</evidence>
<comment type="caution">
    <text evidence="1">The sequence shown here is derived from an EMBL/GenBank/DDBJ whole genome shotgun (WGS) entry which is preliminary data.</text>
</comment>
<gene>
    <name evidence="1" type="ORF">A3D49_01910</name>
</gene>
<evidence type="ECO:0000313" key="1">
    <source>
        <dbReference type="EMBL" id="OHA96845.1"/>
    </source>
</evidence>
<dbReference type="Proteomes" id="UP000177279">
    <property type="component" value="Unassembled WGS sequence"/>
</dbReference>
<sequence length="105" mass="11650">MGGLEVQRQEPQEQAGLLQDAMLDRQLSLVVERVEELQLTMAGGQEVEQDMEASEEMVLSQFRVVVAEAVEAEVRVGQGKTQVPQQAVRLVSVEAEQVEMLEPVM</sequence>
<name>A0A1G2THR4_9BACT</name>
<proteinExistence type="predicted"/>
<dbReference type="AlphaFoldDB" id="A0A1G2THR4"/>
<accession>A0A1G2THR4</accession>
<organism evidence="1 2">
    <name type="scientific">Candidatus Zambryskibacteria bacterium RIFCSPHIGHO2_02_FULL_43_37</name>
    <dbReference type="NCBI Taxonomy" id="1802749"/>
    <lineage>
        <taxon>Bacteria</taxon>
        <taxon>Candidatus Zambryskiibacteriota</taxon>
    </lineage>
</organism>